<sequence>MAEGTRMRSMDKKLDEHDELVLELRNGQQNLIVTQHGILGTLELLLEHIKIQNTQIQILKKKPIGSSSLQIPLKLRAKISKICVASNHSAALVRIADQLGNYPFGVIHRRLAPTFRIVMLWVIGRHGTASRNFSAQHTGTKHEVRPFGDSASGLGDPQAFISLFFSAFSFLFMTKLKFSSSEKGVSNSATQDSIMNAHNKTRFTHAKIKCALKDSSCDSPISENLMLTILASNTS</sequence>
<evidence type="ECO:0000313" key="2">
    <source>
        <dbReference type="Proteomes" id="UP000824120"/>
    </source>
</evidence>
<comment type="caution">
    <text evidence="1">The sequence shown here is derived from an EMBL/GenBank/DDBJ whole genome shotgun (WGS) entry which is preliminary data.</text>
</comment>
<name>A0A9J5YFC9_SOLCO</name>
<dbReference type="AlphaFoldDB" id="A0A9J5YFC9"/>
<dbReference type="EMBL" id="JACXVP010000006">
    <property type="protein sequence ID" value="KAG5598961.1"/>
    <property type="molecule type" value="Genomic_DNA"/>
</dbReference>
<reference evidence="1 2" key="1">
    <citation type="submission" date="2020-09" db="EMBL/GenBank/DDBJ databases">
        <title>De no assembly of potato wild relative species, Solanum commersonii.</title>
        <authorList>
            <person name="Cho K."/>
        </authorList>
    </citation>
    <scope>NUCLEOTIDE SEQUENCE [LARGE SCALE GENOMIC DNA]</scope>
    <source>
        <strain evidence="1">LZ3.2</strain>
        <tissue evidence="1">Leaf</tissue>
    </source>
</reference>
<keyword evidence="2" id="KW-1185">Reference proteome</keyword>
<gene>
    <name evidence="1" type="ORF">H5410_030331</name>
</gene>
<evidence type="ECO:0000313" key="1">
    <source>
        <dbReference type="EMBL" id="KAG5598961.1"/>
    </source>
</evidence>
<organism evidence="1 2">
    <name type="scientific">Solanum commersonii</name>
    <name type="common">Commerson's wild potato</name>
    <name type="synonym">Commerson's nightshade</name>
    <dbReference type="NCBI Taxonomy" id="4109"/>
    <lineage>
        <taxon>Eukaryota</taxon>
        <taxon>Viridiplantae</taxon>
        <taxon>Streptophyta</taxon>
        <taxon>Embryophyta</taxon>
        <taxon>Tracheophyta</taxon>
        <taxon>Spermatophyta</taxon>
        <taxon>Magnoliopsida</taxon>
        <taxon>eudicotyledons</taxon>
        <taxon>Gunneridae</taxon>
        <taxon>Pentapetalae</taxon>
        <taxon>asterids</taxon>
        <taxon>lamiids</taxon>
        <taxon>Solanales</taxon>
        <taxon>Solanaceae</taxon>
        <taxon>Solanoideae</taxon>
        <taxon>Solaneae</taxon>
        <taxon>Solanum</taxon>
    </lineage>
</organism>
<accession>A0A9J5YFC9</accession>
<protein>
    <submittedName>
        <fullName evidence="1">Uncharacterized protein</fullName>
    </submittedName>
</protein>
<proteinExistence type="predicted"/>
<dbReference type="Proteomes" id="UP000824120">
    <property type="component" value="Chromosome 6"/>
</dbReference>